<gene>
    <name evidence="2" type="ORF">GMARGA_LOCUS23106</name>
</gene>
<accession>A0ABN7VV90</accession>
<keyword evidence="3" id="KW-1185">Reference proteome</keyword>
<reference evidence="2 3" key="1">
    <citation type="submission" date="2021-06" db="EMBL/GenBank/DDBJ databases">
        <authorList>
            <person name="Kallberg Y."/>
            <person name="Tangrot J."/>
            <person name="Rosling A."/>
        </authorList>
    </citation>
    <scope>NUCLEOTIDE SEQUENCE [LARGE SCALE GENOMIC DNA]</scope>
    <source>
        <strain evidence="2 3">120-4 pot B 10/14</strain>
    </source>
</reference>
<organism evidence="2 3">
    <name type="scientific">Gigaspora margarita</name>
    <dbReference type="NCBI Taxonomy" id="4874"/>
    <lineage>
        <taxon>Eukaryota</taxon>
        <taxon>Fungi</taxon>
        <taxon>Fungi incertae sedis</taxon>
        <taxon>Mucoromycota</taxon>
        <taxon>Glomeromycotina</taxon>
        <taxon>Glomeromycetes</taxon>
        <taxon>Diversisporales</taxon>
        <taxon>Gigasporaceae</taxon>
        <taxon>Gigaspora</taxon>
    </lineage>
</organism>
<feature type="region of interest" description="Disordered" evidence="1">
    <location>
        <begin position="71"/>
        <end position="92"/>
    </location>
</feature>
<dbReference type="Proteomes" id="UP000789901">
    <property type="component" value="Unassembled WGS sequence"/>
</dbReference>
<sequence length="92" mass="10716">IFIYLQAIVNFHIGVRTNQPLLRNAARHQFVSIWSARRHPIYKLIEISYEETLLNLKPQISTEYSIVHLSPNDTQDSVNHNPEGYLDHLSYG</sequence>
<protein>
    <submittedName>
        <fullName evidence="2">13228_t:CDS:1</fullName>
    </submittedName>
</protein>
<proteinExistence type="predicted"/>
<feature type="non-terminal residue" evidence="2">
    <location>
        <position position="1"/>
    </location>
</feature>
<feature type="compositionally biased region" description="Polar residues" evidence="1">
    <location>
        <begin position="71"/>
        <end position="80"/>
    </location>
</feature>
<evidence type="ECO:0000313" key="3">
    <source>
        <dbReference type="Proteomes" id="UP000789901"/>
    </source>
</evidence>
<comment type="caution">
    <text evidence="2">The sequence shown here is derived from an EMBL/GenBank/DDBJ whole genome shotgun (WGS) entry which is preliminary data.</text>
</comment>
<evidence type="ECO:0000313" key="2">
    <source>
        <dbReference type="EMBL" id="CAG8801044.1"/>
    </source>
</evidence>
<name>A0ABN7VV90_GIGMA</name>
<dbReference type="EMBL" id="CAJVQB010023080">
    <property type="protein sequence ID" value="CAG8801044.1"/>
    <property type="molecule type" value="Genomic_DNA"/>
</dbReference>
<evidence type="ECO:0000256" key="1">
    <source>
        <dbReference type="SAM" id="MobiDB-lite"/>
    </source>
</evidence>